<sequence>MSSLCGKRVAEERLLALGKLDRTLEPSPGPSLTRSLQKCCCQPFLQNFLSRNQDTKQGKPVLNDNIKERYRRTAHEIHLLPEAVGVRRTGLVPLRAAPSTERMRNCTEQRLLKPKANWTKLVTPFKSLWRSLAADADAHCSLGSITPAPGSVNNFPQP</sequence>
<evidence type="ECO:0000313" key="1">
    <source>
        <dbReference type="EMBL" id="OPJ74909.1"/>
    </source>
</evidence>
<accession>A0A1V4JRT8</accession>
<protein>
    <submittedName>
        <fullName evidence="1">Uncharacterized protein</fullName>
    </submittedName>
</protein>
<comment type="caution">
    <text evidence="1">The sequence shown here is derived from an EMBL/GenBank/DDBJ whole genome shotgun (WGS) entry which is preliminary data.</text>
</comment>
<evidence type="ECO:0000313" key="2">
    <source>
        <dbReference type="Proteomes" id="UP000190648"/>
    </source>
</evidence>
<keyword evidence="2" id="KW-1185">Reference proteome</keyword>
<dbReference type="AlphaFoldDB" id="A0A1V4JRT8"/>
<dbReference type="Proteomes" id="UP000190648">
    <property type="component" value="Unassembled WGS sequence"/>
</dbReference>
<proteinExistence type="predicted"/>
<organism evidence="1 2">
    <name type="scientific">Patagioenas fasciata monilis</name>
    <dbReference type="NCBI Taxonomy" id="372326"/>
    <lineage>
        <taxon>Eukaryota</taxon>
        <taxon>Metazoa</taxon>
        <taxon>Chordata</taxon>
        <taxon>Craniata</taxon>
        <taxon>Vertebrata</taxon>
        <taxon>Euteleostomi</taxon>
        <taxon>Archelosauria</taxon>
        <taxon>Archosauria</taxon>
        <taxon>Dinosauria</taxon>
        <taxon>Saurischia</taxon>
        <taxon>Theropoda</taxon>
        <taxon>Coelurosauria</taxon>
        <taxon>Aves</taxon>
        <taxon>Neognathae</taxon>
        <taxon>Neoaves</taxon>
        <taxon>Columbimorphae</taxon>
        <taxon>Columbiformes</taxon>
        <taxon>Columbidae</taxon>
        <taxon>Patagioenas</taxon>
    </lineage>
</organism>
<name>A0A1V4JRT8_PATFA</name>
<gene>
    <name evidence="1" type="ORF">AV530_018410</name>
</gene>
<dbReference type="EMBL" id="LSYS01006629">
    <property type="protein sequence ID" value="OPJ74909.1"/>
    <property type="molecule type" value="Genomic_DNA"/>
</dbReference>
<reference evidence="1 2" key="1">
    <citation type="submission" date="2016-02" db="EMBL/GenBank/DDBJ databases">
        <title>Band-tailed pigeon sequencing and assembly.</title>
        <authorList>
            <person name="Soares A.E."/>
            <person name="Novak B.J."/>
            <person name="Rice E.S."/>
            <person name="O'Connell B."/>
            <person name="Chang D."/>
            <person name="Weber S."/>
            <person name="Shapiro B."/>
        </authorList>
    </citation>
    <scope>NUCLEOTIDE SEQUENCE [LARGE SCALE GENOMIC DNA]</scope>
    <source>
        <strain evidence="1">BTP2013</strain>
        <tissue evidence="1">Blood</tissue>
    </source>
</reference>